<evidence type="ECO:0000313" key="2">
    <source>
        <dbReference type="Proteomes" id="UP000256970"/>
    </source>
</evidence>
<proteinExistence type="predicted"/>
<evidence type="ECO:0000313" key="1">
    <source>
        <dbReference type="EMBL" id="SZX71005.1"/>
    </source>
</evidence>
<keyword evidence="2" id="KW-1185">Reference proteome</keyword>
<organism evidence="1 2">
    <name type="scientific">Tetradesmus obliquus</name>
    <name type="common">Green alga</name>
    <name type="synonym">Acutodesmus obliquus</name>
    <dbReference type="NCBI Taxonomy" id="3088"/>
    <lineage>
        <taxon>Eukaryota</taxon>
        <taxon>Viridiplantae</taxon>
        <taxon>Chlorophyta</taxon>
        <taxon>core chlorophytes</taxon>
        <taxon>Chlorophyceae</taxon>
        <taxon>CS clade</taxon>
        <taxon>Sphaeropleales</taxon>
        <taxon>Scenedesmaceae</taxon>
        <taxon>Tetradesmus</taxon>
    </lineage>
</organism>
<sequence>MCLKAVLLAESFADSPGVLGQDSLARTAVTVTAAGALWLPTAAAGTYLISATQQQAKEQEEQQQQHACSW</sequence>
<accession>A0A383VZY6</accession>
<name>A0A383VZY6_TETOB</name>
<reference evidence="1 2" key="1">
    <citation type="submission" date="2016-10" db="EMBL/GenBank/DDBJ databases">
        <authorList>
            <person name="Cai Z."/>
        </authorList>
    </citation>
    <scope>NUCLEOTIDE SEQUENCE [LARGE SCALE GENOMIC DNA]</scope>
</reference>
<gene>
    <name evidence="1" type="ORF">BQ4739_LOCUS11155</name>
</gene>
<protein>
    <submittedName>
        <fullName evidence="1">Uncharacterized protein</fullName>
    </submittedName>
</protein>
<dbReference type="EMBL" id="FNXT01001022">
    <property type="protein sequence ID" value="SZX71005.1"/>
    <property type="molecule type" value="Genomic_DNA"/>
</dbReference>
<dbReference type="AlphaFoldDB" id="A0A383VZY6"/>
<dbReference type="Proteomes" id="UP000256970">
    <property type="component" value="Unassembled WGS sequence"/>
</dbReference>